<comment type="similarity">
    <text evidence="1">Belongs to the short-chain dehydrogenases/reductases (SDR) family.</text>
</comment>
<dbReference type="Pfam" id="PF00106">
    <property type="entry name" value="adh_short"/>
    <property type="match status" value="1"/>
</dbReference>
<dbReference type="RefSeq" id="WP_379897417.1">
    <property type="nucleotide sequence ID" value="NZ_JBHRTR010000003.1"/>
</dbReference>
<dbReference type="PROSITE" id="PS00061">
    <property type="entry name" value="ADH_SHORT"/>
    <property type="match status" value="1"/>
</dbReference>
<accession>A0ABV7KTL5</accession>
<dbReference type="InterPro" id="IPR020904">
    <property type="entry name" value="Sc_DH/Rdtase_CS"/>
</dbReference>
<reference evidence="4" key="1">
    <citation type="journal article" date="2019" name="Int. J. Syst. Evol. Microbiol.">
        <title>The Global Catalogue of Microorganisms (GCM) 10K type strain sequencing project: providing services to taxonomists for standard genome sequencing and annotation.</title>
        <authorList>
            <consortium name="The Broad Institute Genomics Platform"/>
            <consortium name="The Broad Institute Genome Sequencing Center for Infectious Disease"/>
            <person name="Wu L."/>
            <person name="Ma J."/>
        </authorList>
    </citation>
    <scope>NUCLEOTIDE SEQUENCE [LARGE SCALE GENOMIC DNA]</scope>
    <source>
        <strain evidence="4">KCTC 42964</strain>
    </source>
</reference>
<sequence length="254" mass="27000">MSDSPSAVSDTPRLAGKIALVTGASRGLGRAAALRLAGAGAHVIAVARTVGALEELDDEIQKAGGSATLVPLDFQEPAAIDGLAAPLAERWRRLDILVANAAMLGRLTPTPQIPPDIFQRVLNVNLVANWRLIRALDPLLRAAPHGRAVFVTSGITRHLPAYWATYSTTKAALEAMVMTYAQEVEKTNLRVNLYNPGPMRTGMRAQAFPGEDPQRLPPPEERTDGIMALVDESCSLHGAWVAGDAEVPAAAARH</sequence>
<dbReference type="PRINTS" id="PR00081">
    <property type="entry name" value="GDHRDH"/>
</dbReference>
<dbReference type="PANTHER" id="PTHR42901:SF1">
    <property type="entry name" value="ALCOHOL DEHYDROGENASE"/>
    <property type="match status" value="1"/>
</dbReference>
<protein>
    <submittedName>
        <fullName evidence="3">SDR family NAD(P)-dependent oxidoreductase</fullName>
    </submittedName>
</protein>
<organism evidence="3 4">
    <name type="scientific">Marinibaculum pumilum</name>
    <dbReference type="NCBI Taxonomy" id="1766165"/>
    <lineage>
        <taxon>Bacteria</taxon>
        <taxon>Pseudomonadati</taxon>
        <taxon>Pseudomonadota</taxon>
        <taxon>Alphaproteobacteria</taxon>
        <taxon>Rhodospirillales</taxon>
        <taxon>Rhodospirillaceae</taxon>
        <taxon>Marinibaculum</taxon>
    </lineage>
</organism>
<name>A0ABV7KTL5_9PROT</name>
<gene>
    <name evidence="3" type="ORF">ACFOGJ_00470</name>
</gene>
<comment type="caution">
    <text evidence="3">The sequence shown here is derived from an EMBL/GenBank/DDBJ whole genome shotgun (WGS) entry which is preliminary data.</text>
</comment>
<dbReference type="Proteomes" id="UP001595528">
    <property type="component" value="Unassembled WGS sequence"/>
</dbReference>
<dbReference type="InterPro" id="IPR002347">
    <property type="entry name" value="SDR_fam"/>
</dbReference>
<dbReference type="EMBL" id="JBHRTR010000003">
    <property type="protein sequence ID" value="MFC3225683.1"/>
    <property type="molecule type" value="Genomic_DNA"/>
</dbReference>
<evidence type="ECO:0000313" key="4">
    <source>
        <dbReference type="Proteomes" id="UP001595528"/>
    </source>
</evidence>
<evidence type="ECO:0000256" key="1">
    <source>
        <dbReference type="ARBA" id="ARBA00006484"/>
    </source>
</evidence>
<proteinExistence type="inferred from homology"/>
<dbReference type="SUPFAM" id="SSF51735">
    <property type="entry name" value="NAD(P)-binding Rossmann-fold domains"/>
    <property type="match status" value="1"/>
</dbReference>
<dbReference type="InterPro" id="IPR036291">
    <property type="entry name" value="NAD(P)-bd_dom_sf"/>
</dbReference>
<dbReference type="PANTHER" id="PTHR42901">
    <property type="entry name" value="ALCOHOL DEHYDROGENASE"/>
    <property type="match status" value="1"/>
</dbReference>
<evidence type="ECO:0000256" key="2">
    <source>
        <dbReference type="ARBA" id="ARBA00023002"/>
    </source>
</evidence>
<keyword evidence="2" id="KW-0560">Oxidoreductase</keyword>
<keyword evidence="4" id="KW-1185">Reference proteome</keyword>
<dbReference type="Gene3D" id="3.40.50.720">
    <property type="entry name" value="NAD(P)-binding Rossmann-like Domain"/>
    <property type="match status" value="1"/>
</dbReference>
<evidence type="ECO:0000313" key="3">
    <source>
        <dbReference type="EMBL" id="MFC3225683.1"/>
    </source>
</evidence>